<feature type="compositionally biased region" description="Polar residues" evidence="8">
    <location>
        <begin position="1133"/>
        <end position="1144"/>
    </location>
</feature>
<keyword evidence="1" id="KW-0678">Repressor</keyword>
<feature type="compositionally biased region" description="Polar residues" evidence="8">
    <location>
        <begin position="1241"/>
        <end position="1262"/>
    </location>
</feature>
<feature type="compositionally biased region" description="Polar residues" evidence="8">
    <location>
        <begin position="1652"/>
        <end position="1675"/>
    </location>
</feature>
<feature type="compositionally biased region" description="Low complexity" evidence="8">
    <location>
        <begin position="1501"/>
        <end position="1518"/>
    </location>
</feature>
<feature type="compositionally biased region" description="Basic and acidic residues" evidence="8">
    <location>
        <begin position="2482"/>
        <end position="2501"/>
    </location>
</feature>
<feature type="compositionally biased region" description="Basic residues" evidence="8">
    <location>
        <begin position="2375"/>
        <end position="2384"/>
    </location>
</feature>
<feature type="compositionally biased region" description="Low complexity" evidence="8">
    <location>
        <begin position="2555"/>
        <end position="2567"/>
    </location>
</feature>
<feature type="compositionally biased region" description="Polar residues" evidence="8">
    <location>
        <begin position="1792"/>
        <end position="1813"/>
    </location>
</feature>
<feature type="region of interest" description="Disordered" evidence="8">
    <location>
        <begin position="854"/>
        <end position="984"/>
    </location>
</feature>
<feature type="region of interest" description="Disordered" evidence="8">
    <location>
        <begin position="1213"/>
        <end position="1321"/>
    </location>
</feature>
<feature type="domain" description="HMG box" evidence="9">
    <location>
        <begin position="1319"/>
        <end position="1387"/>
    </location>
</feature>
<sequence>MKRRENKKKGNGSNGSNVVAQSARNSKARRRNANTVSEDSAENSPSNTGNSAIKFSGEETQSNLNQDYSHDQKLSPESDRSSNSKSSLDEDEKTNSDTQESLDASNVRRLQKSQNKSGTQPLAVPTVATARGGRNIRLSRKDATLKSQTKSKGKSNNDSPQTSNTHSPSEIKLESDSIMNVNSSASPSRTGNQMLIKQESSTDFNRSGSRVLTSTPTSVMGKIVFTQPLLPQTSAPISDSMAVMNSMYLKTSVSLAPTNLVTNSSYGGNEVNVSPYMTSMAMSADGTNLVPFTDYAQKLSLVSNVPQAGYVKLSNYQVDMPVSSTYSSIPTRINLQTVSGINTQNQTPLSSILHVAGGDSVATVSILGQQLSGGMRLKSGTPSSSGAAMTLANMSLSTPSPLSSYSSVHPDSQGRLSIGDQAVFQHEMVSNQKQTHHDIEKKHIAIPPKKRKAAEIDEFPTSPALNVSALATGSLMGPAAKKPLLDLRDWKNLRVLAKRKGVFEVAVIKWIHQNNQDINVEFDSDHEAMIFSNVFDPHNCLLVGDNYPQPNALTVGRVVCVRVNQETNIFHEGIIVEKRLNPVTFRIKLKKNNEPYHYRDNMPEEISSSRVNIRLLQPPWHDDLEDVTAASVSNAGDSSELCFSPVAQLHNSANQVGVMYRQERPVSSSAGSIEHADTSDDDMMNDSISFDSSGMSTPRSGSATPGSGSRSQNGRRNPPKKRDPDRSRSAQSTESSRSSTPRSPLNGKYKKGDVVSAPNGVRKKFNGKQWRRLCSREGCTKESQRRGYCSRHLSLKGKNLRPAPPFSGCRQIPLKEGQMEWSGEGQQEQDRERHMSHRFDMDETEAANMLVSLGNSRSTSPSFSPSPAQSGLTSMQSPTGPYRSTSFTPISPHTNPQGPPGFVTSPAKSWSSKSGSSSSDHVSPITPRFPPTVNVFQPQAVDPRLLSKSRTSIALVKQDSGHSEDSGVDVHTPKSAGPVSKPPSSGALFGAVNLSSTRLAVEHQQSPIVRQLSSMPGQLERQRFVSEPGRLASPSAGATTVIRTRQLEQPFADNIYNSVQQDRFQQPKGTPLDLHNQTIVRRETIDLSPGQSRGQPMSSDQSMLIMQQSSQRHYTNHSSSGGTQLTIGAVKSLPSSHKPVSTPTALLPVMTPNSNVSMEENNRYPHGNKVYSERRSSIEEEELSREVEAPKEVRVYPWQCLVPYLNISNITALPRAETPPPPSSHGQPPPQPTTSAQPASNAQSVPPTSESDKLTAQATSESGFKPDEDLDDDVDDDDDVFEPEVESSKKISPKSQAKRRSQSLSALKDEKTKKTKDHIRRPMNAFMIFSKRHRAMVHERHPNQDNRTVSKILGEWWYALGPDEKQLYHDLAAKVKEAHFKAYPDWKWCSKDRKRSSTIAATLSKHQDGRLSSTDDSTDLLGVPSEPATPMERQSGSQDLLSSRQFLKQTSLEDHIFDEPILLSRQRPHSLSAVPRDEDASSAFVPFVPAPSPNFKKKDQPVVSRPPQQPPLQQQVSTPKHRTPPLPRRTSIKNEDDDSDEDSKMVICEEGDDHPSIDLNCQEQVSDSATESDNDDEMLIENKAFPQQRFSPVMKQVTQSEVHHPKPIKPVSGSGGNSFSVMPSSVSVTSGCYNNGAASDLGKHHPKDLHSSLPSLQMASKESLSLPRPSSTGSGFQPRGENFQANQKSKNQRMMSVGSAENLVQSAASGSHRPELQSSRSEDIPDSPKTSNIGYTSHQTVENLGGMKIHNITVTQDERQQIVMSSNMQTTLGRQDGPMLGKMSRTRGLRGQVNSQQTPANSQSNNLPTSQHQVPQGSYIQITATTGTMHLMSGSQIILSNSSASESSVSPTFATTVKPISTPVPIASKPPPASPSPGAASNMKPTITSIQPAPSLQPLPQQGLKGNIGTIVLQSNPFVTVNRLQAPAGLASQGFMTATLRNVGPNQAAPQVQQPAQVQPQAMFTTGLVLKANPSPLSQQPGSIQTLSFTPGQASQQPTHVRYILPSLQVQGAAQGSKALQMALSGASIQPANILAVASPASPGQASPIPQGKIQIHKVVTSQPPSSQQQQVAMLVQSPGTITSGGTQKMQISTGTFAQPIVCLSVAPSSNIPGLQSGGSTVVTQAATLVRQGQQRVLLPQKLSYLPQAMTLAPGKGETIQGVHYVPAYVSSGQHLIVQPSHNPALSQAANMQHNSGGGPPQPVTSLGNVTSSTASQPQLTLRPVQALMTAQHPPQTTSAVLYQGNMSIKANVMSMPTEGKAADIGFISSPNFHTKSNRVKATTAHVPVATESLKPPPAQCNNSPRGQVAVNSPMASPASTPSPSPGLTHQSQSPGLGHYSQQFTPSPGHPRSTLVTSESQQQGLTEDSKGSPAKGKKSTKKVRMMTPESGNSPITSAASDYPSQFGHSNTPPNPLPPLAQAHPISNSSSITADQEVISPPGQVKPKHKPPPLNVPSHVQQSLSSTNSPTVASSPRNNFPKKNKDDGMDRVLEQVEFEKHFQSLPKYVPEESVSTTPLPQSPRGFINVYKQKSKISNLAKGEGQDNDPNKHSSESETATPTPKTPKSTRPDDRKFFPENFSIEHVTGMSSTKLFEFDNDPNSPRTPKTPSSPGAFSNRRILDQRRHLVMQLFEEYGLYPTSQATVAFQTKHADIFPNKSCLQLKIREVRQKMMLSVQNTPKTPTTPSAAGLSSQDDNSRTSRPLSMPSNPPLTPSSSSGSLSVGSSLSTPNLTTTSRRASPLAKSPLPFNKTQ</sequence>
<keyword evidence="4 7" id="KW-0238">DNA-binding</keyword>
<dbReference type="OrthoDB" id="2377365at2759"/>
<feature type="compositionally biased region" description="Polar residues" evidence="8">
    <location>
        <begin position="2389"/>
        <end position="2411"/>
    </location>
</feature>
<feature type="region of interest" description="Disordered" evidence="8">
    <location>
        <begin position="1788"/>
        <end position="1813"/>
    </location>
</feature>
<dbReference type="InterPro" id="IPR036910">
    <property type="entry name" value="HMG_box_dom_sf"/>
</dbReference>
<feature type="compositionally biased region" description="Low complexity" evidence="8">
    <location>
        <begin position="856"/>
        <end position="870"/>
    </location>
</feature>
<evidence type="ECO:0000256" key="5">
    <source>
        <dbReference type="ARBA" id="ARBA00023163"/>
    </source>
</evidence>
<gene>
    <name evidence="10" type="primary">106055176</name>
</gene>
<keyword evidence="2" id="KW-0597">Phosphoprotein</keyword>
<dbReference type="Pfam" id="PF25981">
    <property type="entry name" value="HTH_Cic_C"/>
    <property type="match status" value="1"/>
</dbReference>
<dbReference type="GO" id="GO:0000977">
    <property type="term" value="F:RNA polymerase II transcription regulatory region sequence-specific DNA binding"/>
    <property type="evidence" value="ECO:0007669"/>
    <property type="project" value="TreeGrafter"/>
</dbReference>
<evidence type="ECO:0000256" key="1">
    <source>
        <dbReference type="ARBA" id="ARBA00022491"/>
    </source>
</evidence>
<dbReference type="Gene3D" id="1.10.30.10">
    <property type="entry name" value="High mobility group box domain"/>
    <property type="match status" value="1"/>
</dbReference>
<feature type="compositionally biased region" description="Polar residues" evidence="8">
    <location>
        <begin position="686"/>
        <end position="714"/>
    </location>
</feature>
<feature type="compositionally biased region" description="Polar residues" evidence="8">
    <location>
        <begin position="145"/>
        <end position="168"/>
    </location>
</feature>
<feature type="region of interest" description="Disordered" evidence="8">
    <location>
        <begin position="1473"/>
        <end position="1682"/>
    </location>
</feature>
<feature type="compositionally biased region" description="Basic residues" evidence="8">
    <location>
        <begin position="1"/>
        <end position="10"/>
    </location>
</feature>
<dbReference type="RefSeq" id="XP_013066792.2">
    <property type="nucleotide sequence ID" value="XM_013211338.2"/>
</dbReference>
<feature type="region of interest" description="Disordered" evidence="8">
    <location>
        <begin position="818"/>
        <end position="837"/>
    </location>
</feature>
<feature type="compositionally biased region" description="Polar residues" evidence="8">
    <location>
        <begin position="871"/>
        <end position="896"/>
    </location>
</feature>
<evidence type="ECO:0000256" key="6">
    <source>
        <dbReference type="ARBA" id="ARBA00023242"/>
    </source>
</evidence>
<dbReference type="VEuPathDB" id="VectorBase:BGLAX_031203"/>
<feature type="compositionally biased region" description="Pro residues" evidence="8">
    <location>
        <begin position="1217"/>
        <end position="1232"/>
    </location>
</feature>
<feature type="compositionally biased region" description="Basic and acidic residues" evidence="8">
    <location>
        <begin position="828"/>
        <end position="837"/>
    </location>
</feature>
<feature type="region of interest" description="Disordered" evidence="8">
    <location>
        <begin position="1"/>
        <end position="172"/>
    </location>
</feature>
<feature type="region of interest" description="Disordered" evidence="8">
    <location>
        <begin position="2291"/>
        <end position="2575"/>
    </location>
</feature>
<feature type="compositionally biased region" description="Polar residues" evidence="8">
    <location>
        <begin position="2328"/>
        <end position="2346"/>
    </location>
</feature>
<feature type="region of interest" description="Disordered" evidence="8">
    <location>
        <begin position="1404"/>
        <end position="1440"/>
    </location>
</feature>
<feature type="compositionally biased region" description="Basic and acidic residues" evidence="8">
    <location>
        <begin position="1171"/>
        <end position="1188"/>
    </location>
</feature>
<name>A0A2C9KEQ9_BIOGL</name>
<feature type="compositionally biased region" description="Polar residues" evidence="8">
    <location>
        <begin position="2354"/>
        <end position="2366"/>
    </location>
</feature>
<dbReference type="CDD" id="cd21990">
    <property type="entry name" value="HMG-box_CIC-like"/>
    <property type="match status" value="1"/>
</dbReference>
<feature type="DNA-binding region" description="HMG box" evidence="7">
    <location>
        <begin position="1319"/>
        <end position="1387"/>
    </location>
</feature>
<dbReference type="PROSITE" id="PS50118">
    <property type="entry name" value="HMG_BOX_2"/>
    <property type="match status" value="1"/>
</dbReference>
<dbReference type="GO" id="GO:0005634">
    <property type="term" value="C:nucleus"/>
    <property type="evidence" value="ECO:0007669"/>
    <property type="project" value="UniProtKB-UniRule"/>
</dbReference>
<dbReference type="GO" id="GO:0000981">
    <property type="term" value="F:DNA-binding transcription factor activity, RNA polymerase II-specific"/>
    <property type="evidence" value="ECO:0007669"/>
    <property type="project" value="TreeGrafter"/>
</dbReference>
<feature type="compositionally biased region" description="Low complexity" evidence="8">
    <location>
        <begin position="729"/>
        <end position="744"/>
    </location>
</feature>
<dbReference type="SMART" id="SM00398">
    <property type="entry name" value="HMG"/>
    <property type="match status" value="1"/>
</dbReference>
<dbReference type="EnsemblMetazoa" id="BGLB018299-RC">
    <property type="protein sequence ID" value="BGLB018299-PC"/>
    <property type="gene ID" value="BGLB018299"/>
</dbReference>
<dbReference type="InterPro" id="IPR009071">
    <property type="entry name" value="HMG_box_dom"/>
</dbReference>
<dbReference type="PANTHER" id="PTHR13059">
    <property type="entry name" value="HMG-BOX TRANSCRIPTION FACTOR BBX"/>
    <property type="match status" value="1"/>
</dbReference>
<feature type="compositionally biased region" description="Polar residues" evidence="8">
    <location>
        <begin position="1559"/>
        <end position="1569"/>
    </location>
</feature>
<evidence type="ECO:0000259" key="9">
    <source>
        <dbReference type="PROSITE" id="PS50118"/>
    </source>
</evidence>
<dbReference type="Pfam" id="PF16090">
    <property type="entry name" value="DUF4819"/>
    <property type="match status" value="1"/>
</dbReference>
<feature type="compositionally biased region" description="Low complexity" evidence="8">
    <location>
        <begin position="905"/>
        <end position="923"/>
    </location>
</feature>
<evidence type="ECO:0000256" key="7">
    <source>
        <dbReference type="PROSITE-ProRule" id="PRU00267"/>
    </source>
</evidence>
<dbReference type="VEuPathDB" id="VectorBase:BGLB018299"/>
<dbReference type="InterPro" id="IPR058607">
    <property type="entry name" value="HMG-box_Cic-like"/>
</dbReference>
<dbReference type="InterPro" id="IPR052412">
    <property type="entry name" value="CC-Dev_Transcription_Reg"/>
</dbReference>
<feature type="compositionally biased region" description="Polar residues" evidence="8">
    <location>
        <begin position="2676"/>
        <end position="2695"/>
    </location>
</feature>
<feature type="compositionally biased region" description="Basic and acidic residues" evidence="8">
    <location>
        <begin position="1712"/>
        <end position="1723"/>
    </location>
</feature>
<keyword evidence="3" id="KW-0805">Transcription regulation</keyword>
<dbReference type="STRING" id="6526.A0A2C9KEQ9"/>
<feature type="compositionally biased region" description="Low complexity" evidence="8">
    <location>
        <begin position="2313"/>
        <end position="2322"/>
    </location>
</feature>
<keyword evidence="5" id="KW-0804">Transcription</keyword>
<feature type="compositionally biased region" description="Low complexity" evidence="8">
    <location>
        <begin position="14"/>
        <end position="25"/>
    </location>
</feature>
<feature type="region of interest" description="Disordered" evidence="8">
    <location>
        <begin position="664"/>
        <end position="761"/>
    </location>
</feature>
<dbReference type="PANTHER" id="PTHR13059:SF13">
    <property type="entry name" value="PROTEIN CAPICUA HOMOLOG"/>
    <property type="match status" value="1"/>
</dbReference>
<evidence type="ECO:0000256" key="4">
    <source>
        <dbReference type="ARBA" id="ARBA00023125"/>
    </source>
</evidence>
<dbReference type="EnsemblMetazoa" id="BGLB018299-RA">
    <property type="protein sequence ID" value="BGLB018299-PA"/>
    <property type="gene ID" value="BGLB018299"/>
</dbReference>
<feature type="region of interest" description="Disordered" evidence="8">
    <location>
        <begin position="2676"/>
        <end position="2753"/>
    </location>
</feature>
<feature type="compositionally biased region" description="Basic and acidic residues" evidence="8">
    <location>
        <begin position="68"/>
        <end position="82"/>
    </location>
</feature>
<reference evidence="10" key="1">
    <citation type="submission" date="2020-05" db="UniProtKB">
        <authorList>
            <consortium name="EnsemblMetazoa"/>
        </authorList>
    </citation>
    <scope>IDENTIFICATION</scope>
    <source>
        <strain evidence="10">BB02</strain>
    </source>
</reference>
<keyword evidence="6 7" id="KW-0539">Nucleus</keyword>
<evidence type="ECO:0000313" key="11">
    <source>
        <dbReference type="Proteomes" id="UP000076420"/>
    </source>
</evidence>
<feature type="region of interest" description="Disordered" evidence="8">
    <location>
        <begin position="2591"/>
        <end position="2619"/>
    </location>
</feature>
<feature type="compositionally biased region" description="Polar residues" evidence="8">
    <location>
        <begin position="2457"/>
        <end position="2477"/>
    </location>
</feature>
<feature type="compositionally biased region" description="Acidic residues" evidence="8">
    <location>
        <begin position="1268"/>
        <end position="1285"/>
    </location>
</feature>
<organism evidence="10 11">
    <name type="scientific">Biomphalaria glabrata</name>
    <name type="common">Bloodfluke planorb</name>
    <name type="synonym">Freshwater snail</name>
    <dbReference type="NCBI Taxonomy" id="6526"/>
    <lineage>
        <taxon>Eukaryota</taxon>
        <taxon>Metazoa</taxon>
        <taxon>Spiralia</taxon>
        <taxon>Lophotrochozoa</taxon>
        <taxon>Mollusca</taxon>
        <taxon>Gastropoda</taxon>
        <taxon>Heterobranchia</taxon>
        <taxon>Euthyneura</taxon>
        <taxon>Panpulmonata</taxon>
        <taxon>Hygrophila</taxon>
        <taxon>Lymnaeoidea</taxon>
        <taxon>Planorbidae</taxon>
        <taxon>Biomphalaria</taxon>
    </lineage>
</organism>
<feature type="compositionally biased region" description="Low complexity" evidence="8">
    <location>
        <begin position="2714"/>
        <end position="2736"/>
    </location>
</feature>
<protein>
    <recommendedName>
        <fullName evidence="9">HMG box domain-containing protein</fullName>
    </recommendedName>
</protein>
<dbReference type="InterPro" id="IPR032147">
    <property type="entry name" value="Cic_dom"/>
</dbReference>
<feature type="compositionally biased region" description="Acidic residues" evidence="8">
    <location>
        <begin position="1570"/>
        <end position="1579"/>
    </location>
</feature>
<feature type="compositionally biased region" description="Polar residues" evidence="8">
    <location>
        <begin position="2599"/>
        <end position="2614"/>
    </location>
</feature>
<dbReference type="SUPFAM" id="SSF47095">
    <property type="entry name" value="HMG-box"/>
    <property type="match status" value="1"/>
</dbReference>
<feature type="compositionally biased region" description="Polar residues" evidence="8">
    <location>
        <begin position="35"/>
        <end position="67"/>
    </location>
</feature>
<dbReference type="FunFam" id="1.10.30.10:FF:000010">
    <property type="entry name" value="Capicua transcriptional repressor b"/>
    <property type="match status" value="1"/>
</dbReference>
<feature type="region of interest" description="Disordered" evidence="8">
    <location>
        <begin position="2191"/>
        <end position="2212"/>
    </location>
</feature>
<dbReference type="KEGG" id="bgt:106055176"/>
<feature type="region of interest" description="Disordered" evidence="8">
    <location>
        <begin position="1704"/>
        <end position="1734"/>
    </location>
</feature>
<dbReference type="Pfam" id="PF00505">
    <property type="entry name" value="HMG_box"/>
    <property type="match status" value="1"/>
</dbReference>
<dbReference type="Proteomes" id="UP000076420">
    <property type="component" value="Unassembled WGS sequence"/>
</dbReference>
<proteinExistence type="predicted"/>
<evidence type="ECO:0000256" key="3">
    <source>
        <dbReference type="ARBA" id="ARBA00023015"/>
    </source>
</evidence>
<accession>A0A2C9KEQ9</accession>
<evidence type="ECO:0000256" key="8">
    <source>
        <dbReference type="SAM" id="MobiDB-lite"/>
    </source>
</evidence>
<feature type="region of interest" description="Disordered" evidence="8">
    <location>
        <begin position="1133"/>
        <end position="1188"/>
    </location>
</feature>
<evidence type="ECO:0000313" key="10">
    <source>
        <dbReference type="EnsemblMetazoa" id="BGLB018299-PA"/>
    </source>
</evidence>
<feature type="compositionally biased region" description="Polar residues" evidence="8">
    <location>
        <begin position="2424"/>
        <end position="2433"/>
    </location>
</feature>
<dbReference type="InterPro" id="IPR058606">
    <property type="entry name" value="HTH_Cic_C"/>
</dbReference>
<feature type="compositionally biased region" description="Polar residues" evidence="8">
    <location>
        <begin position="1617"/>
        <end position="1637"/>
    </location>
</feature>
<evidence type="ECO:0000256" key="2">
    <source>
        <dbReference type="ARBA" id="ARBA00022553"/>
    </source>
</evidence>